<proteinExistence type="predicted"/>
<dbReference type="SUPFAM" id="SSF52172">
    <property type="entry name" value="CheY-like"/>
    <property type="match status" value="1"/>
</dbReference>
<feature type="domain" description="Response regulatory" evidence="2">
    <location>
        <begin position="3"/>
        <end position="55"/>
    </location>
</feature>
<reference evidence="3 4" key="1">
    <citation type="submission" date="2014-05" db="EMBL/GenBank/DDBJ databases">
        <title>Draft Genome Sequence of Kitasatospora cheerisanensis KCTC 2395.</title>
        <authorList>
            <person name="Nam D.H."/>
        </authorList>
    </citation>
    <scope>NUCLEOTIDE SEQUENCE [LARGE SCALE GENOMIC DNA]</scope>
    <source>
        <strain evidence="3 4">KCTC 2395</strain>
    </source>
</reference>
<dbReference type="PATRIC" id="fig|1348663.4.peg.6579"/>
<organism evidence="3 4">
    <name type="scientific">Kitasatospora cheerisanensis KCTC 2395</name>
    <dbReference type="NCBI Taxonomy" id="1348663"/>
    <lineage>
        <taxon>Bacteria</taxon>
        <taxon>Bacillati</taxon>
        <taxon>Actinomycetota</taxon>
        <taxon>Actinomycetes</taxon>
        <taxon>Kitasatosporales</taxon>
        <taxon>Streptomycetaceae</taxon>
        <taxon>Kitasatospora</taxon>
    </lineage>
</organism>
<dbReference type="EMBL" id="JNBY01000142">
    <property type="protein sequence ID" value="KDN81435.1"/>
    <property type="molecule type" value="Genomic_DNA"/>
</dbReference>
<name>A0A066YU25_9ACTN</name>
<accession>A0A066YU25</accession>
<dbReference type="InterPro" id="IPR011006">
    <property type="entry name" value="CheY-like_superfamily"/>
</dbReference>
<evidence type="ECO:0000313" key="3">
    <source>
        <dbReference type="EMBL" id="KDN81435.1"/>
    </source>
</evidence>
<dbReference type="GO" id="GO:0000160">
    <property type="term" value="P:phosphorelay signal transduction system"/>
    <property type="evidence" value="ECO:0007669"/>
    <property type="project" value="InterPro"/>
</dbReference>
<protein>
    <recommendedName>
        <fullName evidence="2">Response regulatory domain-containing protein</fullName>
    </recommendedName>
</protein>
<dbReference type="Proteomes" id="UP000027178">
    <property type="component" value="Unassembled WGS sequence"/>
</dbReference>
<sequence length="55" mass="5825">MIRVLVVDDHPVVRRGLRAMVDDLADVTAVGEAADGAAALDLLGTLPAEQRPTWS</sequence>
<keyword evidence="4" id="KW-1185">Reference proteome</keyword>
<dbReference type="Gene3D" id="3.40.50.2300">
    <property type="match status" value="1"/>
</dbReference>
<evidence type="ECO:0000259" key="2">
    <source>
        <dbReference type="PROSITE" id="PS50110"/>
    </source>
</evidence>
<comment type="caution">
    <text evidence="3">The sequence shown here is derived from an EMBL/GenBank/DDBJ whole genome shotgun (WGS) entry which is preliminary data.</text>
</comment>
<dbReference type="HOGENOM" id="CLU_3026258_0_0_11"/>
<evidence type="ECO:0000313" key="4">
    <source>
        <dbReference type="Proteomes" id="UP000027178"/>
    </source>
</evidence>
<evidence type="ECO:0000256" key="1">
    <source>
        <dbReference type="PROSITE-ProRule" id="PRU00169"/>
    </source>
</evidence>
<dbReference type="AlphaFoldDB" id="A0A066YU25"/>
<dbReference type="PROSITE" id="PS50110">
    <property type="entry name" value="RESPONSE_REGULATORY"/>
    <property type="match status" value="1"/>
</dbReference>
<gene>
    <name evidence="3" type="ORF">KCH_67970</name>
</gene>
<dbReference type="InterPro" id="IPR001789">
    <property type="entry name" value="Sig_transdc_resp-reg_receiver"/>
</dbReference>
<comment type="caution">
    <text evidence="1">Lacks conserved residue(s) required for the propagation of feature annotation.</text>
</comment>